<dbReference type="Gene3D" id="3.30.200.20">
    <property type="entry name" value="Phosphorylase Kinase, domain 1"/>
    <property type="match status" value="1"/>
</dbReference>
<dbReference type="InterPro" id="IPR000719">
    <property type="entry name" value="Prot_kinase_dom"/>
</dbReference>
<dbReference type="InterPro" id="IPR008271">
    <property type="entry name" value="Ser/Thr_kinase_AS"/>
</dbReference>
<dbReference type="Pfam" id="PF00069">
    <property type="entry name" value="Pkinase"/>
    <property type="match status" value="1"/>
</dbReference>
<keyword evidence="2" id="KW-0808">Transferase</keyword>
<dbReference type="GO" id="GO:0005634">
    <property type="term" value="C:nucleus"/>
    <property type="evidence" value="ECO:0007669"/>
    <property type="project" value="TreeGrafter"/>
</dbReference>
<dbReference type="SUPFAM" id="SSF56112">
    <property type="entry name" value="Protein kinase-like (PK-like)"/>
    <property type="match status" value="1"/>
</dbReference>
<dbReference type="GeneTree" id="ENSGT00940000155356"/>
<organism evidence="7">
    <name type="scientific">Stegastes partitus</name>
    <name type="common">bicolor damselfish</name>
    <dbReference type="NCBI Taxonomy" id="144197"/>
    <lineage>
        <taxon>Eukaryota</taxon>
        <taxon>Metazoa</taxon>
        <taxon>Chordata</taxon>
        <taxon>Craniata</taxon>
        <taxon>Vertebrata</taxon>
        <taxon>Euteleostomi</taxon>
        <taxon>Actinopterygii</taxon>
        <taxon>Neopterygii</taxon>
        <taxon>Teleostei</taxon>
        <taxon>Neoteleostei</taxon>
        <taxon>Acanthomorphata</taxon>
        <taxon>Ovalentaria</taxon>
        <taxon>Pomacentridae</taxon>
        <taxon>Stegastes</taxon>
    </lineage>
</organism>
<dbReference type="GO" id="GO:0005524">
    <property type="term" value="F:ATP binding"/>
    <property type="evidence" value="ECO:0007669"/>
    <property type="project" value="UniProtKB-KW"/>
</dbReference>
<name>A0A3B5ABC8_9TELE</name>
<dbReference type="PANTHER" id="PTHR24058:SF46">
    <property type="entry name" value="HOMEODOMAIN-INTERACTING PROTEIN KINASE 4"/>
    <property type="match status" value="1"/>
</dbReference>
<evidence type="ECO:0000256" key="3">
    <source>
        <dbReference type="ARBA" id="ARBA00022741"/>
    </source>
</evidence>
<dbReference type="Gene3D" id="1.10.510.10">
    <property type="entry name" value="Transferase(Phosphotransferase) domain 1"/>
    <property type="match status" value="1"/>
</dbReference>
<keyword evidence="5" id="KW-0067">ATP-binding</keyword>
<dbReference type="GO" id="GO:0004713">
    <property type="term" value="F:protein tyrosine kinase activity"/>
    <property type="evidence" value="ECO:0007669"/>
    <property type="project" value="TreeGrafter"/>
</dbReference>
<dbReference type="Ensembl" id="ENSSPAT00000018331.1">
    <property type="protein sequence ID" value="ENSSPAP00000018055.1"/>
    <property type="gene ID" value="ENSSPAG00000013623.1"/>
</dbReference>
<dbReference type="GO" id="GO:0004674">
    <property type="term" value="F:protein serine/threonine kinase activity"/>
    <property type="evidence" value="ECO:0007669"/>
    <property type="project" value="UniProtKB-KW"/>
</dbReference>
<keyword evidence="4" id="KW-0418">Kinase</keyword>
<evidence type="ECO:0000256" key="1">
    <source>
        <dbReference type="ARBA" id="ARBA00022527"/>
    </source>
</evidence>
<proteinExistence type="predicted"/>
<dbReference type="AlphaFoldDB" id="A0A3B5ABC8"/>
<dbReference type="PROSITE" id="PS50011">
    <property type="entry name" value="PROTEIN_KINASE_DOM"/>
    <property type="match status" value="1"/>
</dbReference>
<feature type="domain" description="Protein kinase" evidence="6">
    <location>
        <begin position="35"/>
        <end position="298"/>
    </location>
</feature>
<dbReference type="PROSITE" id="PS00108">
    <property type="entry name" value="PROTEIN_KINASE_ST"/>
    <property type="match status" value="1"/>
</dbReference>
<evidence type="ECO:0000313" key="7">
    <source>
        <dbReference type="Ensembl" id="ENSSPAP00000018055.1"/>
    </source>
</evidence>
<keyword evidence="3" id="KW-0547">Nucleotide-binding</keyword>
<reference evidence="7" key="1">
    <citation type="submission" date="2023-09" db="UniProtKB">
        <authorList>
            <consortium name="Ensembl"/>
        </authorList>
    </citation>
    <scope>IDENTIFICATION</scope>
</reference>
<sequence length="388" mass="42969">MLHFCVCEHRADVPCQKGPVLSRLSVGHSPRSFVACQHDVLGRGSFGTVAKCQNMHTNSTEAVKVNGSAPMFMDLAFKEISFLKRLRCLDADTCNIVKWNGYFFHKQSICMTFEVLDQSLKAYLEERGMLHQLVTALAHIHSIGVLHLDLKPDNVMVVDCTQQPVRVKIIDFGLAGLLSEVKVGERRGTPSYMAPEMMLAAPFDETFDMWSLGVIAAELAMGCMLYPAYIDYDALSNIVETQGQPPDDILDRGMRTPMFFCPGHHSDQQSLLSLIKSMLHLDAGQRVKAREALQHPFFAPGVQHKEDEGVGHSPFPESPMVRVPPCCSSPQRARGSPLCDCVLQRGERQRTKRQFRVFGLLGVTGWCPGRGAAWGLHSSPGGQCSRGQ</sequence>
<keyword evidence="1" id="KW-0723">Serine/threonine-protein kinase</keyword>
<accession>A0A3B5ABC8</accession>
<dbReference type="PANTHER" id="PTHR24058">
    <property type="entry name" value="DUAL SPECIFICITY PROTEIN KINASE"/>
    <property type="match status" value="1"/>
</dbReference>
<evidence type="ECO:0000259" key="6">
    <source>
        <dbReference type="PROSITE" id="PS50011"/>
    </source>
</evidence>
<evidence type="ECO:0000256" key="2">
    <source>
        <dbReference type="ARBA" id="ARBA00022679"/>
    </source>
</evidence>
<dbReference type="InterPro" id="IPR050494">
    <property type="entry name" value="Ser_Thr_dual-spec_kinase"/>
</dbReference>
<dbReference type="InterPro" id="IPR011009">
    <property type="entry name" value="Kinase-like_dom_sf"/>
</dbReference>
<protein>
    <recommendedName>
        <fullName evidence="6">Protein kinase domain-containing protein</fullName>
    </recommendedName>
</protein>
<dbReference type="SMART" id="SM00220">
    <property type="entry name" value="S_TKc"/>
    <property type="match status" value="1"/>
</dbReference>
<evidence type="ECO:0000256" key="4">
    <source>
        <dbReference type="ARBA" id="ARBA00022777"/>
    </source>
</evidence>
<dbReference type="GO" id="GO:0005737">
    <property type="term" value="C:cytoplasm"/>
    <property type="evidence" value="ECO:0007669"/>
    <property type="project" value="TreeGrafter"/>
</dbReference>
<evidence type="ECO:0000256" key="5">
    <source>
        <dbReference type="ARBA" id="ARBA00022840"/>
    </source>
</evidence>